<name>A0ABP8W4H2_9MICO</name>
<evidence type="ECO:0000256" key="1">
    <source>
        <dbReference type="ARBA" id="ARBA00007689"/>
    </source>
</evidence>
<dbReference type="PANTHER" id="PTHR33606:SF3">
    <property type="entry name" value="PROTEIN YCII"/>
    <property type="match status" value="1"/>
</dbReference>
<dbReference type="InterPro" id="IPR011008">
    <property type="entry name" value="Dimeric_a/b-barrel"/>
</dbReference>
<evidence type="ECO:0000313" key="3">
    <source>
        <dbReference type="EMBL" id="GAA4680448.1"/>
    </source>
</evidence>
<dbReference type="PANTHER" id="PTHR33606">
    <property type="entry name" value="PROTEIN YCII"/>
    <property type="match status" value="1"/>
</dbReference>
<dbReference type="RefSeq" id="WP_345376442.1">
    <property type="nucleotide sequence ID" value="NZ_BAABLM010000005.1"/>
</dbReference>
<comment type="similarity">
    <text evidence="1">Belongs to the YciI family.</text>
</comment>
<comment type="caution">
    <text evidence="3">The sequence shown here is derived from an EMBL/GenBank/DDBJ whole genome shotgun (WGS) entry which is preliminary data.</text>
</comment>
<dbReference type="InterPro" id="IPR005545">
    <property type="entry name" value="YCII"/>
</dbReference>
<dbReference type="InterPro" id="IPR051807">
    <property type="entry name" value="Sec-metab_biosynth-assoc"/>
</dbReference>
<sequence>MSTAEVLYAVQAVDSLEGNKRRAELRPAHAEYLGTIPGRVALGGGIVTEAGQPATGSFLIYHAATLEEAKALFENDPLFKGGIYQSVTWSVFNGAMGSLLG</sequence>
<reference evidence="4" key="1">
    <citation type="journal article" date="2019" name="Int. J. Syst. Evol. Microbiol.">
        <title>The Global Catalogue of Microorganisms (GCM) 10K type strain sequencing project: providing services to taxonomists for standard genome sequencing and annotation.</title>
        <authorList>
            <consortium name="The Broad Institute Genomics Platform"/>
            <consortium name="The Broad Institute Genome Sequencing Center for Infectious Disease"/>
            <person name="Wu L."/>
            <person name="Ma J."/>
        </authorList>
    </citation>
    <scope>NUCLEOTIDE SEQUENCE [LARGE SCALE GENOMIC DNA]</scope>
    <source>
        <strain evidence="4">JCM 18956</strain>
    </source>
</reference>
<evidence type="ECO:0000259" key="2">
    <source>
        <dbReference type="Pfam" id="PF03795"/>
    </source>
</evidence>
<protein>
    <submittedName>
        <fullName evidence="3">YciI-like protein</fullName>
    </submittedName>
</protein>
<dbReference type="Gene3D" id="3.30.70.1060">
    <property type="entry name" value="Dimeric alpha+beta barrel"/>
    <property type="match status" value="1"/>
</dbReference>
<evidence type="ECO:0000313" key="4">
    <source>
        <dbReference type="Proteomes" id="UP001501295"/>
    </source>
</evidence>
<dbReference type="Proteomes" id="UP001501295">
    <property type="component" value="Unassembled WGS sequence"/>
</dbReference>
<gene>
    <name evidence="3" type="ORF">GCM10025780_27160</name>
</gene>
<dbReference type="EMBL" id="BAABLM010000005">
    <property type="protein sequence ID" value="GAA4680448.1"/>
    <property type="molecule type" value="Genomic_DNA"/>
</dbReference>
<dbReference type="Pfam" id="PF03795">
    <property type="entry name" value="YCII"/>
    <property type="match status" value="1"/>
</dbReference>
<keyword evidence="4" id="KW-1185">Reference proteome</keyword>
<dbReference type="SUPFAM" id="SSF54909">
    <property type="entry name" value="Dimeric alpha+beta barrel"/>
    <property type="match status" value="1"/>
</dbReference>
<accession>A0ABP8W4H2</accession>
<proteinExistence type="inferred from homology"/>
<feature type="domain" description="YCII-related" evidence="2">
    <location>
        <begin position="8"/>
        <end position="88"/>
    </location>
</feature>
<organism evidence="3 4">
    <name type="scientific">Frondihabitans cladoniiphilus</name>
    <dbReference type="NCBI Taxonomy" id="715785"/>
    <lineage>
        <taxon>Bacteria</taxon>
        <taxon>Bacillati</taxon>
        <taxon>Actinomycetota</taxon>
        <taxon>Actinomycetes</taxon>
        <taxon>Micrococcales</taxon>
        <taxon>Microbacteriaceae</taxon>
        <taxon>Frondihabitans</taxon>
    </lineage>
</organism>